<comment type="caution">
    <text evidence="2">The sequence shown here is derived from an EMBL/GenBank/DDBJ whole genome shotgun (WGS) entry which is preliminary data.</text>
</comment>
<dbReference type="Proteomes" id="UP001501147">
    <property type="component" value="Unassembled WGS sequence"/>
</dbReference>
<accession>A0ABP9A3H0</accession>
<organism evidence="2 3">
    <name type="scientific">Streptomyces sanyensis</name>
    <dbReference type="NCBI Taxonomy" id="568869"/>
    <lineage>
        <taxon>Bacteria</taxon>
        <taxon>Bacillati</taxon>
        <taxon>Actinomycetota</taxon>
        <taxon>Actinomycetes</taxon>
        <taxon>Kitasatosporales</taxon>
        <taxon>Streptomycetaceae</taxon>
        <taxon>Streptomyces</taxon>
    </lineage>
</organism>
<dbReference type="EMBL" id="BAABJV010000003">
    <property type="protein sequence ID" value="GAA4772913.1"/>
    <property type="molecule type" value="Genomic_DNA"/>
</dbReference>
<name>A0ABP9A3H0_9ACTN</name>
<evidence type="ECO:0000313" key="3">
    <source>
        <dbReference type="Proteomes" id="UP001501147"/>
    </source>
</evidence>
<keyword evidence="3" id="KW-1185">Reference proteome</keyword>
<feature type="compositionally biased region" description="Pro residues" evidence="1">
    <location>
        <begin position="1"/>
        <end position="11"/>
    </location>
</feature>
<evidence type="ECO:0000256" key="1">
    <source>
        <dbReference type="SAM" id="MobiDB-lite"/>
    </source>
</evidence>
<proteinExistence type="predicted"/>
<gene>
    <name evidence="2" type="ORF">GCM10023329_20770</name>
</gene>
<protein>
    <submittedName>
        <fullName evidence="2">Uncharacterized protein</fullName>
    </submittedName>
</protein>
<reference evidence="3" key="1">
    <citation type="journal article" date="2019" name="Int. J. Syst. Evol. Microbiol.">
        <title>The Global Catalogue of Microorganisms (GCM) 10K type strain sequencing project: providing services to taxonomists for standard genome sequencing and annotation.</title>
        <authorList>
            <consortium name="The Broad Institute Genomics Platform"/>
            <consortium name="The Broad Institute Genome Sequencing Center for Infectious Disease"/>
            <person name="Wu L."/>
            <person name="Ma J."/>
        </authorList>
    </citation>
    <scope>NUCLEOTIDE SEQUENCE [LARGE SCALE GENOMIC DNA]</scope>
    <source>
        <strain evidence="3">JCM 18324</strain>
    </source>
</reference>
<sequence length="113" mass="11869">MSPRNPSPLECPPATDRPAAADQPVRLRAVGARKGVAEGVPSGSDPHPATGPRILAMLHIGAAGRNAMPTAHSWCSCGRDLKAFGHQQVARLTDDHARHRTTCPLLAQGREAA</sequence>
<feature type="region of interest" description="Disordered" evidence="1">
    <location>
        <begin position="1"/>
        <end position="23"/>
    </location>
</feature>
<evidence type="ECO:0000313" key="2">
    <source>
        <dbReference type="EMBL" id="GAA4772913.1"/>
    </source>
</evidence>
<feature type="region of interest" description="Disordered" evidence="1">
    <location>
        <begin position="33"/>
        <end position="52"/>
    </location>
</feature>